<dbReference type="EMBL" id="RHLK01000018">
    <property type="protein sequence ID" value="MVP02097.1"/>
    <property type="molecule type" value="Genomic_DNA"/>
</dbReference>
<dbReference type="OrthoDB" id="4942480at2"/>
<protein>
    <submittedName>
        <fullName evidence="1">Uncharacterized protein</fullName>
    </submittedName>
</protein>
<proteinExistence type="predicted"/>
<gene>
    <name evidence="1" type="ORF">EDM21_21695</name>
</gene>
<dbReference type="RefSeq" id="WP_157338525.1">
    <property type="nucleotide sequence ID" value="NZ_RHLK01000018.1"/>
</dbReference>
<comment type="caution">
    <text evidence="1">The sequence shown here is derived from an EMBL/GenBank/DDBJ whole genome shotgun (WGS) entry which is preliminary data.</text>
</comment>
<accession>A0A7X3FM07</accession>
<sequence>MEIQNNLKGLLVHVLRNEWDSTNGGVSGKHNSFILVGENVPRACTVSERNPALQLRSHYGHLIAVPVHAPDSGYVGWMFGGNFIYSSVSGFPNPYPIPVHDRQEGKAFYNSHD</sequence>
<organism evidence="1 2">
    <name type="scientific">Paenibacillus lutrae</name>
    <dbReference type="NCBI Taxonomy" id="2078573"/>
    <lineage>
        <taxon>Bacteria</taxon>
        <taxon>Bacillati</taxon>
        <taxon>Bacillota</taxon>
        <taxon>Bacilli</taxon>
        <taxon>Bacillales</taxon>
        <taxon>Paenibacillaceae</taxon>
        <taxon>Paenibacillus</taxon>
    </lineage>
</organism>
<evidence type="ECO:0000313" key="2">
    <source>
        <dbReference type="Proteomes" id="UP000490800"/>
    </source>
</evidence>
<reference evidence="1 2" key="1">
    <citation type="journal article" date="2019" name="Microorganisms">
        <title>Paenibacillus lutrae sp. nov., A Chitinolytic Species Isolated from A River Otter in Castril Natural Park, Granada, Spain.</title>
        <authorList>
            <person name="Rodriguez M."/>
            <person name="Reina J.C."/>
            <person name="Bejar V."/>
            <person name="Llamas I."/>
        </authorList>
    </citation>
    <scope>NUCLEOTIDE SEQUENCE [LARGE SCALE GENOMIC DNA]</scope>
    <source>
        <strain evidence="1 2">N10</strain>
    </source>
</reference>
<dbReference type="Proteomes" id="UP000490800">
    <property type="component" value="Unassembled WGS sequence"/>
</dbReference>
<dbReference type="AlphaFoldDB" id="A0A7X3FM07"/>
<keyword evidence="2" id="KW-1185">Reference proteome</keyword>
<evidence type="ECO:0000313" key="1">
    <source>
        <dbReference type="EMBL" id="MVP02097.1"/>
    </source>
</evidence>
<name>A0A7X3FM07_9BACL</name>